<evidence type="ECO:0000313" key="4">
    <source>
        <dbReference type="Proteomes" id="UP001190700"/>
    </source>
</evidence>
<comment type="caution">
    <text evidence="3">The sequence shown here is derived from an EMBL/GenBank/DDBJ whole genome shotgun (WGS) entry which is preliminary data.</text>
</comment>
<accession>A0AAE0EWK7</accession>
<dbReference type="EMBL" id="LGRX02033121">
    <property type="protein sequence ID" value="KAK3242767.1"/>
    <property type="molecule type" value="Genomic_DNA"/>
</dbReference>
<name>A0AAE0EWK7_9CHLO</name>
<sequence>MISLRKFSHVFVPQNRLCTELGQPVCRPRACARSELVVKAAKGFGSKSSGSGKGGSSGKSELWLPESTRRQILEREEQQIMDDRVAKEIEGFNKDFGLTEEDMPNYKPPPEKERCPCGGTEKKLSYAECCLPFHKRQREASEPLDLVRARYSAYVKKEPDFIIATTHPENPDRIGGNLEKEVQSICKFVTFEALEIVHTDYRDQEGFVTFEAAMKGVRGIIGGSLRETSRYVCEDGRWSYREATKLEFLNVEEE</sequence>
<dbReference type="PANTHER" id="PTHR33747:SF1">
    <property type="entry name" value="ADENYLATE CYCLASE-ASSOCIATED CAP C-TERMINAL DOMAIN-CONTAINING PROTEIN"/>
    <property type="match status" value="1"/>
</dbReference>
<organism evidence="3 4">
    <name type="scientific">Cymbomonas tetramitiformis</name>
    <dbReference type="NCBI Taxonomy" id="36881"/>
    <lineage>
        <taxon>Eukaryota</taxon>
        <taxon>Viridiplantae</taxon>
        <taxon>Chlorophyta</taxon>
        <taxon>Pyramimonadophyceae</taxon>
        <taxon>Pyramimonadales</taxon>
        <taxon>Pyramimonadaceae</taxon>
        <taxon>Cymbomonas</taxon>
    </lineage>
</organism>
<evidence type="ECO:0000313" key="3">
    <source>
        <dbReference type="EMBL" id="KAK3242767.1"/>
    </source>
</evidence>
<dbReference type="InterPro" id="IPR048469">
    <property type="entry name" value="YchJ-like_M"/>
</dbReference>
<dbReference type="InterPro" id="IPR032710">
    <property type="entry name" value="NTF2-like_dom_sf"/>
</dbReference>
<keyword evidence="4" id="KW-1185">Reference proteome</keyword>
<dbReference type="Proteomes" id="UP001190700">
    <property type="component" value="Unassembled WGS sequence"/>
</dbReference>
<feature type="region of interest" description="Disordered" evidence="1">
    <location>
        <begin position="43"/>
        <end position="67"/>
    </location>
</feature>
<evidence type="ECO:0000256" key="1">
    <source>
        <dbReference type="SAM" id="MobiDB-lite"/>
    </source>
</evidence>
<dbReference type="SUPFAM" id="SSF54427">
    <property type="entry name" value="NTF2-like"/>
    <property type="match status" value="1"/>
</dbReference>
<evidence type="ECO:0000259" key="2">
    <source>
        <dbReference type="Pfam" id="PF17775"/>
    </source>
</evidence>
<proteinExistence type="predicted"/>
<dbReference type="Pfam" id="PF17775">
    <property type="entry name" value="YchJ_M-like"/>
    <property type="match status" value="1"/>
</dbReference>
<dbReference type="AlphaFoldDB" id="A0AAE0EWK7"/>
<dbReference type="Gene3D" id="3.10.450.50">
    <property type="match status" value="1"/>
</dbReference>
<feature type="domain" description="YchJ-like middle NTF2-like" evidence="2">
    <location>
        <begin position="143"/>
        <end position="242"/>
    </location>
</feature>
<dbReference type="PANTHER" id="PTHR33747">
    <property type="entry name" value="UPF0225 PROTEIN SCO1677"/>
    <property type="match status" value="1"/>
</dbReference>
<reference evidence="3 4" key="1">
    <citation type="journal article" date="2015" name="Genome Biol. Evol.">
        <title>Comparative Genomics of a Bacterivorous Green Alga Reveals Evolutionary Causalities and Consequences of Phago-Mixotrophic Mode of Nutrition.</title>
        <authorList>
            <person name="Burns J.A."/>
            <person name="Paasch A."/>
            <person name="Narechania A."/>
            <person name="Kim E."/>
        </authorList>
    </citation>
    <scope>NUCLEOTIDE SEQUENCE [LARGE SCALE GENOMIC DNA]</scope>
    <source>
        <strain evidence="3 4">PLY_AMNH</strain>
    </source>
</reference>
<gene>
    <name evidence="3" type="ORF">CYMTET_47551</name>
</gene>
<protein>
    <recommendedName>
        <fullName evidence="2">YchJ-like middle NTF2-like domain-containing protein</fullName>
    </recommendedName>
</protein>